<dbReference type="EMBL" id="CP134191">
    <property type="protein sequence ID" value="WPB06761.1"/>
    <property type="molecule type" value="Genomic_DNA"/>
</dbReference>
<dbReference type="PANTHER" id="PTHR10039:SF5">
    <property type="entry name" value="NACHT DOMAIN-CONTAINING PROTEIN"/>
    <property type="match status" value="1"/>
</dbReference>
<dbReference type="InterPro" id="IPR027417">
    <property type="entry name" value="P-loop_NTPase"/>
</dbReference>
<feature type="domain" description="Nephrocystin 3-like N-terminal" evidence="3">
    <location>
        <begin position="426"/>
        <end position="589"/>
    </location>
</feature>
<dbReference type="Proteomes" id="UP001302367">
    <property type="component" value="Chromosome 8"/>
</dbReference>
<dbReference type="InterPro" id="IPR056884">
    <property type="entry name" value="NPHP3-like_N"/>
</dbReference>
<sequence>MFQNSVCDLMQPRVDNATNSASKRAQSGEINCKICAAGRYGKYASIRHQNELTSTQGRGDIDVKDLRLKQVYPSSIEIPENGKIDIILIHGKAAHPHKTWTKQKPDQAVQDGSRPVHKKEYLDWTTHEDWLPSAIPGSRIFRFGYRGDWYGKDAIKTRTSSISASLLDQIANARRNCVNRPLLFVAHSYGGLVLAKALVDAWHDQTRWPDIHTATVGAVFMGTPFRGTSHLLHLSVLPQIESTNEFVLRDNIESSKADSEWLQDMFSDFCKSIRESAEDDGKAPSIACFYEREPTGLSFYLRNSTVAEQEIPSSANQHRVILVSESSACLDNMSSTLDIRKFSRACDHLNLHRFTDLEDEEWKTFARVLQEFASKQPRLSKFYRENLIASLKYENMNARHRSIPEPCEGTFSWIHTTNPANKPEWHSFDVWLRSSEPIYWCSRKAGSGKSVLLAHIVDDEKTLEGLKSWSGRAHLQLLSFFFWKPGTGLENNVQGLLQSLLYQLCDCQHAIAMSEVVKELRLTDQQIPSWSVPRLIRAIRAVLRTTEHTRRYCVFIDGLDEFTGDQERLLDFVLSLRRHSNVKCCVSSRPEQTFEDALCQMPRLKLQHLNCSDISCFVQHSLRRARAANEQELVKSISSRANGVFLWAALVTKDVVRGIKARDEHDVLASRIDKLPLDLGDLYRKMLETVDHEHKSFLAFYIQCLRAPTAECRLCRSISILTAERLQTVPTSYKEFVAQCEITTAQIGAHSGGLLEVDEVTPLLRLSWDTLLKTPDFEWIAVQENGGKQALKVERHRAPAIYYTSALHWEAQQLKWVHRSAYDFVVESENTHGLKLPALIDVSIRVWRAALKYIWIAPSVYSPHYGDCADAEPRDNGRPIPTDLDSILARHKLDGCGRPCAMRPRSSTVRRIQDLISLAQYDTMIVHDQLDELFEVFKRFDIDEVQVGRQGDVSRRVHEIASVLIEPTTLIFWDLCANARFFSVVDRWTGTLPKPQETSMALYLVELVIYSIQWVASGGTQLLKQNAPLVESMMRYFKPRLIQTKMSECVEGGSITALFQQFDGLAGYARCAWTAPGGNADHEIGLICREPSSCNHAHGLEAMTCAAIAFASWAWSQLSTLGPKTWDEFELGHQIRQHFQCCDEALGSRCKSFHCPNMYLTNILDAQINRDVLQITKYLKEEQNLTIAQAVNRLDFRGISLVLRNKEQNPDESSFWEISSESTKRAAITREYEMRVIVAPSRQVNEIGEYAEEVCIRDRAGYRTARHRYREFIDRAFEQEIKQKRDESKEFDYRSSTTYPET</sequence>
<dbReference type="Pfam" id="PF24883">
    <property type="entry name" value="NPHP3_N"/>
    <property type="match status" value="1"/>
</dbReference>
<evidence type="ECO:0000256" key="2">
    <source>
        <dbReference type="SAM" id="MobiDB-lite"/>
    </source>
</evidence>
<dbReference type="SUPFAM" id="SSF52540">
    <property type="entry name" value="P-loop containing nucleoside triphosphate hydrolases"/>
    <property type="match status" value="1"/>
</dbReference>
<gene>
    <name evidence="4" type="ORF">RHO25_011421</name>
</gene>
<dbReference type="SUPFAM" id="SSF53474">
    <property type="entry name" value="alpha/beta-Hydrolases"/>
    <property type="match status" value="1"/>
</dbReference>
<dbReference type="RefSeq" id="XP_023454556.2">
    <property type="nucleotide sequence ID" value="XM_023602844.2"/>
</dbReference>
<dbReference type="GeneID" id="35433866"/>
<evidence type="ECO:0000256" key="1">
    <source>
        <dbReference type="ARBA" id="ARBA00022737"/>
    </source>
</evidence>
<reference evidence="4 5" key="1">
    <citation type="submission" date="2023-09" db="EMBL/GenBank/DDBJ databases">
        <title>Complete-Gapless Cercospora beticola genome.</title>
        <authorList>
            <person name="Wyatt N.A."/>
            <person name="Spanner R.E."/>
            <person name="Bolton M.D."/>
        </authorList>
    </citation>
    <scope>NUCLEOTIDE SEQUENCE [LARGE SCALE GENOMIC DNA]</scope>
    <source>
        <strain evidence="4">Cb09-40</strain>
    </source>
</reference>
<feature type="region of interest" description="Disordered" evidence="2">
    <location>
        <begin position="1283"/>
        <end position="1302"/>
    </location>
</feature>
<accession>A0ABZ0P4N2</accession>
<dbReference type="Gene3D" id="3.40.50.300">
    <property type="entry name" value="P-loop containing nucleotide triphosphate hydrolases"/>
    <property type="match status" value="1"/>
</dbReference>
<evidence type="ECO:0000313" key="4">
    <source>
        <dbReference type="EMBL" id="WPB06761.1"/>
    </source>
</evidence>
<dbReference type="PANTHER" id="PTHR10039">
    <property type="entry name" value="AMELOGENIN"/>
    <property type="match status" value="1"/>
</dbReference>
<protein>
    <recommendedName>
        <fullName evidence="3">Nephrocystin 3-like N-terminal domain-containing protein</fullName>
    </recommendedName>
</protein>
<evidence type="ECO:0000259" key="3">
    <source>
        <dbReference type="Pfam" id="PF24883"/>
    </source>
</evidence>
<feature type="compositionally biased region" description="Basic and acidic residues" evidence="2">
    <location>
        <begin position="1283"/>
        <end position="1293"/>
    </location>
</feature>
<name>A0ABZ0P4N2_CERBT</name>
<dbReference type="Gene3D" id="3.40.50.1820">
    <property type="entry name" value="alpha/beta hydrolase"/>
    <property type="match status" value="1"/>
</dbReference>
<evidence type="ECO:0000313" key="5">
    <source>
        <dbReference type="Proteomes" id="UP001302367"/>
    </source>
</evidence>
<keyword evidence="1" id="KW-0677">Repeat</keyword>
<keyword evidence="5" id="KW-1185">Reference proteome</keyword>
<proteinExistence type="predicted"/>
<dbReference type="InterPro" id="IPR029058">
    <property type="entry name" value="AB_hydrolase_fold"/>
</dbReference>
<organism evidence="4 5">
    <name type="scientific">Cercospora beticola</name>
    <name type="common">Sugarbeet leaf spot fungus</name>
    <dbReference type="NCBI Taxonomy" id="122368"/>
    <lineage>
        <taxon>Eukaryota</taxon>
        <taxon>Fungi</taxon>
        <taxon>Dikarya</taxon>
        <taxon>Ascomycota</taxon>
        <taxon>Pezizomycotina</taxon>
        <taxon>Dothideomycetes</taxon>
        <taxon>Dothideomycetidae</taxon>
        <taxon>Mycosphaerellales</taxon>
        <taxon>Mycosphaerellaceae</taxon>
        <taxon>Cercospora</taxon>
    </lineage>
</organism>